<organism evidence="1">
    <name type="scientific">Octopus bimaculoides</name>
    <name type="common">California two-spotted octopus</name>
    <dbReference type="NCBI Taxonomy" id="37653"/>
    <lineage>
        <taxon>Eukaryota</taxon>
        <taxon>Metazoa</taxon>
        <taxon>Spiralia</taxon>
        <taxon>Lophotrochozoa</taxon>
        <taxon>Mollusca</taxon>
        <taxon>Cephalopoda</taxon>
        <taxon>Coleoidea</taxon>
        <taxon>Octopodiformes</taxon>
        <taxon>Octopoda</taxon>
        <taxon>Incirrata</taxon>
        <taxon>Octopodidae</taxon>
        <taxon>Octopus</taxon>
    </lineage>
</organism>
<dbReference type="EMBL" id="KQ423093">
    <property type="protein sequence ID" value="KOF73591.1"/>
    <property type="molecule type" value="Genomic_DNA"/>
</dbReference>
<name>A0A0L8G974_OCTBM</name>
<gene>
    <name evidence="1" type="ORF">OCBIM_22037675mg</name>
</gene>
<protein>
    <submittedName>
        <fullName evidence="1">Uncharacterized protein</fullName>
    </submittedName>
</protein>
<proteinExistence type="predicted"/>
<sequence length="135" mass="15623">MHFMFDWETEADHISFDDSDRFEEDSLCSWNSEPESLCNNWRGWKRQNGGQAFPAQQQQQQRTTGNFSRINLITSRLFSNLTTVISLHYGDAQISEADRILVYEGLVTFMYDCGDPIVVVESKAHVFEHHRCQGA</sequence>
<dbReference type="AlphaFoldDB" id="A0A0L8G974"/>
<reference evidence="1" key="1">
    <citation type="submission" date="2015-07" db="EMBL/GenBank/DDBJ databases">
        <title>MeaNS - Measles Nucleotide Surveillance Program.</title>
        <authorList>
            <person name="Tran T."/>
            <person name="Druce J."/>
        </authorList>
    </citation>
    <scope>NUCLEOTIDE SEQUENCE</scope>
    <source>
        <strain evidence="1">UCB-OBI-ISO-001</strain>
        <tissue evidence="1">Gonad</tissue>
    </source>
</reference>
<dbReference type="STRING" id="37653.A0A0L8G974"/>
<accession>A0A0L8G974</accession>
<evidence type="ECO:0000313" key="1">
    <source>
        <dbReference type="EMBL" id="KOF73591.1"/>
    </source>
</evidence>